<evidence type="ECO:0000313" key="2">
    <source>
        <dbReference type="Proteomes" id="UP001648503"/>
    </source>
</evidence>
<gene>
    <name evidence="1" type="ORF">BASA50_011134</name>
</gene>
<proteinExistence type="predicted"/>
<comment type="caution">
    <text evidence="1">The sequence shown here is derived from an EMBL/GenBank/DDBJ whole genome shotgun (WGS) entry which is preliminary data.</text>
</comment>
<dbReference type="EMBL" id="JAFCIX010000553">
    <property type="protein sequence ID" value="KAH6587743.1"/>
    <property type="molecule type" value="Genomic_DNA"/>
</dbReference>
<protein>
    <submittedName>
        <fullName evidence="1">Uncharacterized protein</fullName>
    </submittedName>
</protein>
<reference evidence="1 2" key="1">
    <citation type="submission" date="2021-02" db="EMBL/GenBank/DDBJ databases">
        <title>Variation within the Batrachochytrium salamandrivorans European outbreak.</title>
        <authorList>
            <person name="Kelly M."/>
            <person name="Pasmans F."/>
            <person name="Shea T.P."/>
            <person name="Munoz J.F."/>
            <person name="Carranza S."/>
            <person name="Cuomo C.A."/>
            <person name="Martel A."/>
        </authorList>
    </citation>
    <scope>NUCLEOTIDE SEQUENCE [LARGE SCALE GENOMIC DNA]</scope>
    <source>
        <strain evidence="1 2">AMFP18/2</strain>
    </source>
</reference>
<keyword evidence="2" id="KW-1185">Reference proteome</keyword>
<dbReference type="Proteomes" id="UP001648503">
    <property type="component" value="Unassembled WGS sequence"/>
</dbReference>
<evidence type="ECO:0000313" key="1">
    <source>
        <dbReference type="EMBL" id="KAH6587743.1"/>
    </source>
</evidence>
<sequence length="110" mass="13520">MDELDRIREEAIGAKCLLWNKMNKPHKDWWGAIYKLSHPELHGRLKKYHEKGPELVKRLKQELIDLKKRYRIVWIELEIEDCSIESRPYLKSPEDMLEREYFPKRYEYST</sequence>
<organism evidence="1 2">
    <name type="scientific">Batrachochytrium salamandrivorans</name>
    <dbReference type="NCBI Taxonomy" id="1357716"/>
    <lineage>
        <taxon>Eukaryota</taxon>
        <taxon>Fungi</taxon>
        <taxon>Fungi incertae sedis</taxon>
        <taxon>Chytridiomycota</taxon>
        <taxon>Chytridiomycota incertae sedis</taxon>
        <taxon>Chytridiomycetes</taxon>
        <taxon>Rhizophydiales</taxon>
        <taxon>Rhizophydiales incertae sedis</taxon>
        <taxon>Batrachochytrium</taxon>
    </lineage>
</organism>
<accession>A0ABQ8EWF7</accession>
<name>A0ABQ8EWF7_9FUNG</name>